<evidence type="ECO:0000313" key="2">
    <source>
        <dbReference type="Proteomes" id="UP000503093"/>
    </source>
</evidence>
<protein>
    <submittedName>
        <fullName evidence="1">Uncharacterized protein</fullName>
    </submittedName>
</protein>
<organism evidence="1 2">
    <name type="scientific">Gordonia phage Skog</name>
    <dbReference type="NCBI Taxonomy" id="2704033"/>
    <lineage>
        <taxon>Viruses</taxon>
        <taxon>Duplodnaviria</taxon>
        <taxon>Heunggongvirae</taxon>
        <taxon>Uroviricota</taxon>
        <taxon>Caudoviricetes</taxon>
        <taxon>Skogvirus</taxon>
        <taxon>Skogvirus Skog</taxon>
    </lineage>
</organism>
<name>A0A6G6XKF9_9CAUD</name>
<reference evidence="1 2" key="1">
    <citation type="submission" date="2020-01" db="EMBL/GenBank/DDBJ databases">
        <authorList>
            <person name="Alvaro L.E."/>
            <person name="Baker K.N."/>
            <person name="Baxter I.S."/>
            <person name="Brown M.R."/>
            <person name="Driscoll K.D."/>
            <person name="Elrubaie J.M."/>
            <person name="Feith S.L."/>
            <person name="Indihar D.F."/>
            <person name="Knoch V.T."/>
            <person name="Koirtyohann K.M."/>
            <person name="Kratz M.A."/>
            <person name="Lear A.H."/>
            <person name="Lindblom K.E."/>
            <person name="Marcus E.R."/>
            <person name="Murphy M.E."/>
            <person name="Sensor R."/>
            <person name="Sherman S.J."/>
            <person name="Swift V.R."/>
            <person name="White K.E."/>
            <person name="Wills S.J."/>
            <person name="Gatt S.M."/>
            <person name="Lohbauer S.A."/>
            <person name="Power T.R."/>
            <person name="Rosales K.A."/>
            <person name="Sisson B.M."/>
            <person name="Isern S."/>
            <person name="Michael S.F."/>
            <person name="Sunnen C.N."/>
            <person name="Garlena R.A."/>
            <person name="Russell D.A."/>
            <person name="Pope W.H."/>
            <person name="Jacobs-Sera D."/>
            <person name="Hatfull G.F."/>
        </authorList>
    </citation>
    <scope>NUCLEOTIDE SEQUENCE [LARGE SCALE GENOMIC DNA]</scope>
</reference>
<accession>A0A6G6XKF9</accession>
<dbReference type="RefSeq" id="YP_010059348.1">
    <property type="nucleotide sequence ID" value="NC_054725.1"/>
</dbReference>
<dbReference type="KEGG" id="vg:64766580"/>
<dbReference type="Proteomes" id="UP000503093">
    <property type="component" value="Segment"/>
</dbReference>
<sequence>MTTKTGKRETAQMALKALGEKNGWAVTPGKHSERHLYFTRQSEKIAAEFFPGGSLKGATRYMVSASDPDSRVIVRNDPERRKKLEAWLRREAPTTPPADDLTTGTAEPTGFLVMHNPEVQSAIEFTEWTALPYMSFQGCLVCGSVVFDQQQHRSWHERLKT</sequence>
<dbReference type="EMBL" id="MN908687">
    <property type="protein sequence ID" value="QIG58250.1"/>
    <property type="molecule type" value="Genomic_DNA"/>
</dbReference>
<proteinExistence type="predicted"/>
<evidence type="ECO:0000313" key="1">
    <source>
        <dbReference type="EMBL" id="QIG58250.1"/>
    </source>
</evidence>
<dbReference type="GeneID" id="64766580"/>
<gene>
    <name evidence="1" type="primary">99</name>
    <name evidence="1" type="ORF">SEA_SKOG_98</name>
</gene>
<keyword evidence="2" id="KW-1185">Reference proteome</keyword>